<gene>
    <name evidence="1" type="ORF">E5331_13455</name>
</gene>
<sequence>MSGAAQVTVTGVVTDEAGEPLIGATVLEKGKQNGAATDIDGNFKFNVSSSNATLMVSYVGYATQEVKLNGKTNLTIVLKEDSQVLEDVVVVGYGTQKKSDITGSVASLSEAQMKQSIVTNADQMLQGKVAGVQVTQNSGAPGGATSVRIRGASSLNSSNEPLYVIDGVPMSGSSDIGGFDWMGGSNGQTKVNPLAAIAPSDIVSIDVLKDASACAIYGAAGANGVVLVTTRRGSAGHTNVTYDGYVAWQQVAKRLDMMDLREYALYQQQLLAEGVLNKGNFDSTYSDISLLGKGTDWQDEIFRTAFMQSHQVSVTGGNEKTVYAMSGGWMQQDGTIIGSDFSRFNTRFNIDNNFTKWLKIGGALAYTRTDETITRNDGSDGVIMQAMTMMPSVPVYDYDGNWAGPNTVNGASTWNPVALAMMTNNTLLRQKINGNFYVSADFLKHFTFRAEYAFDASQNQNKSFIPRYQFGLVSNDINQMMQREDHNFFWMQKDYLTYNQTFNEKHDVTAMVGFEVSKGSWNGTQFIKNNFTSDNIHIMGSDGDFVSNTGWSDANSSASVFARVNYGFDNRYLLTATVRRDGSSKFGPKNKWGTFPSVALAWRLIQEKWLQDVNWISNLKLRLGYGKVGNSNISTYLYGSSLQTILTPMGSAYIPSNLSNPNLKWEASEQYNVGLDFAAFSNRLELTVDGYIKQTQDLLMQTFVPSHIGSNSWGEINTPYANIGKTRNVGIDVQINARPVITRDFMWSSSLTLSHNRNKIVALNDDSQRIYGNIDWWAPFQTVTMFAVGQPMGVFYGYETEGLFQNEADILGHASQTGSKEPYSNKIDKVSGAWIGDLKFKDQNGDGVINDADQKIIGDPNPDLTFGFTNTFSWKNFELNVGLTGQIGGDILNWARYRTEGLSSIWDNQAVSVLNRAQTEKIDPNGSDDISNLQLAKGHNGIPRFSNLDANGNQRMSDRWLEDASYLRIQNISLTYNLPEKWAKKVFMQSARIYFNVQNVYTFTNYSGYDPEIGAFNQSSLLQNIDRGRYPTPRTYTIGLNLSF</sequence>
<protein>
    <submittedName>
        <fullName evidence="1">TonB-dependent receptor</fullName>
    </submittedName>
</protein>
<accession>A0AC61RCJ7</accession>
<keyword evidence="2" id="KW-1185">Reference proteome</keyword>
<dbReference type="EMBL" id="SRYB01000021">
    <property type="protein sequence ID" value="TGY77727.1"/>
    <property type="molecule type" value="Genomic_DNA"/>
</dbReference>
<name>A0AC61RCJ7_9BACT</name>
<organism evidence="1 2">
    <name type="scientific">Lepagella muris</name>
    <dbReference type="NCBI Taxonomy" id="3032870"/>
    <lineage>
        <taxon>Bacteria</taxon>
        <taxon>Pseudomonadati</taxon>
        <taxon>Bacteroidota</taxon>
        <taxon>Bacteroidia</taxon>
        <taxon>Bacteroidales</taxon>
        <taxon>Muribaculaceae</taxon>
        <taxon>Lepagella</taxon>
    </lineage>
</organism>
<dbReference type="Proteomes" id="UP000306319">
    <property type="component" value="Unassembled WGS sequence"/>
</dbReference>
<proteinExistence type="predicted"/>
<keyword evidence="1" id="KW-0675">Receptor</keyword>
<evidence type="ECO:0000313" key="2">
    <source>
        <dbReference type="Proteomes" id="UP000306319"/>
    </source>
</evidence>
<reference evidence="1" key="1">
    <citation type="submission" date="2019-04" db="EMBL/GenBank/DDBJ databases">
        <title>Microbes associate with the intestines of laboratory mice.</title>
        <authorList>
            <person name="Navarre W."/>
            <person name="Wong E."/>
            <person name="Huang K."/>
            <person name="Tropini C."/>
            <person name="Ng K."/>
            <person name="Yu B."/>
        </authorList>
    </citation>
    <scope>NUCLEOTIDE SEQUENCE</scope>
    <source>
        <strain evidence="1">NM04_E33</strain>
    </source>
</reference>
<evidence type="ECO:0000313" key="1">
    <source>
        <dbReference type="EMBL" id="TGY77727.1"/>
    </source>
</evidence>
<comment type="caution">
    <text evidence="1">The sequence shown here is derived from an EMBL/GenBank/DDBJ whole genome shotgun (WGS) entry which is preliminary data.</text>
</comment>